<feature type="compositionally biased region" description="Basic and acidic residues" evidence="1">
    <location>
        <begin position="76"/>
        <end position="88"/>
    </location>
</feature>
<evidence type="ECO:0000313" key="3">
    <source>
        <dbReference type="EnsemblPlants" id="EMT28977"/>
    </source>
</evidence>
<feature type="domain" description="PRP1 splicing factor N-terminal" evidence="2">
    <location>
        <begin position="29"/>
        <end position="140"/>
    </location>
</feature>
<dbReference type="ExpressionAtlas" id="M8CNC4">
    <property type="expression patterns" value="baseline"/>
</dbReference>
<organism evidence="3">
    <name type="scientific">Aegilops tauschii</name>
    <name type="common">Tausch's goatgrass</name>
    <name type="synonym">Aegilops squarrosa</name>
    <dbReference type="NCBI Taxonomy" id="37682"/>
    <lineage>
        <taxon>Eukaryota</taxon>
        <taxon>Viridiplantae</taxon>
        <taxon>Streptophyta</taxon>
        <taxon>Embryophyta</taxon>
        <taxon>Tracheophyta</taxon>
        <taxon>Spermatophyta</taxon>
        <taxon>Magnoliopsida</taxon>
        <taxon>Liliopsida</taxon>
        <taxon>Poales</taxon>
        <taxon>Poaceae</taxon>
        <taxon>BOP clade</taxon>
        <taxon>Pooideae</taxon>
        <taxon>Triticodae</taxon>
        <taxon>Triticeae</taxon>
        <taxon>Triticinae</taxon>
        <taxon>Aegilops</taxon>
    </lineage>
</organism>
<dbReference type="Pfam" id="PF06424">
    <property type="entry name" value="PRP1_N"/>
    <property type="match status" value="1"/>
</dbReference>
<dbReference type="AlphaFoldDB" id="M8CNC4"/>
<sequence length="161" mass="17459">MTDLVSSPPPPAAAPACPVRHDILNSKLPANYVVGLGRGATGFTTRSDVGPTAAAAVPAVGRGCGNPLTEDEGGDEDKGYDENQKFDEFEGNDAGLFSNADHDDDDREADAVWDTIDQRMDLRRKGRRDARLKREIEKWRLRSTVPPTLRSPSSLLISRGN</sequence>
<feature type="region of interest" description="Disordered" evidence="1">
    <location>
        <begin position="61"/>
        <end position="107"/>
    </location>
</feature>
<dbReference type="EnsemblPlants" id="EMT28977">
    <property type="protein sequence ID" value="EMT28977"/>
    <property type="gene ID" value="F775_15030"/>
</dbReference>
<dbReference type="InterPro" id="IPR010491">
    <property type="entry name" value="PRP1_N"/>
</dbReference>
<proteinExistence type="predicted"/>
<accession>M8CNC4</accession>
<dbReference type="GO" id="GO:0000398">
    <property type="term" value="P:mRNA splicing, via spliceosome"/>
    <property type="evidence" value="ECO:0007669"/>
    <property type="project" value="InterPro"/>
</dbReference>
<evidence type="ECO:0000259" key="2">
    <source>
        <dbReference type="Pfam" id="PF06424"/>
    </source>
</evidence>
<protein>
    <submittedName>
        <fullName evidence="3">Pre-mRNA-processing factor 6</fullName>
    </submittedName>
</protein>
<evidence type="ECO:0000256" key="1">
    <source>
        <dbReference type="SAM" id="MobiDB-lite"/>
    </source>
</evidence>
<name>M8CNC4_AEGTA</name>
<reference evidence="3" key="1">
    <citation type="submission" date="2015-06" db="UniProtKB">
        <authorList>
            <consortium name="EnsemblPlants"/>
        </authorList>
    </citation>
    <scope>IDENTIFICATION</scope>
</reference>